<accession>A0A1J4L2F3</accession>
<feature type="coiled-coil region" evidence="1">
    <location>
        <begin position="7"/>
        <end position="41"/>
    </location>
</feature>
<name>A0A1J4L2F3_9EUKA</name>
<feature type="compositionally biased region" description="Polar residues" evidence="2">
    <location>
        <begin position="104"/>
        <end position="115"/>
    </location>
</feature>
<organism evidence="3 4">
    <name type="scientific">Tritrichomonas foetus</name>
    <dbReference type="NCBI Taxonomy" id="1144522"/>
    <lineage>
        <taxon>Eukaryota</taxon>
        <taxon>Metamonada</taxon>
        <taxon>Parabasalia</taxon>
        <taxon>Tritrichomonadida</taxon>
        <taxon>Tritrichomonadidae</taxon>
        <taxon>Tritrichomonas</taxon>
    </lineage>
</organism>
<evidence type="ECO:0000313" key="4">
    <source>
        <dbReference type="Proteomes" id="UP000179807"/>
    </source>
</evidence>
<reference evidence="3" key="1">
    <citation type="submission" date="2016-10" db="EMBL/GenBank/DDBJ databases">
        <authorList>
            <person name="Benchimol M."/>
            <person name="Almeida L.G."/>
            <person name="Vasconcelos A.T."/>
            <person name="Perreira-Neves A."/>
            <person name="Rosa I.A."/>
            <person name="Tasca T."/>
            <person name="Bogo M.R."/>
            <person name="de Souza W."/>
        </authorList>
    </citation>
    <scope>NUCLEOTIDE SEQUENCE [LARGE SCALE GENOMIC DNA]</scope>
    <source>
        <strain evidence="3">K</strain>
    </source>
</reference>
<sequence>MFGMESAKSEQERLARQAQYAAELKKQIEENENSRKQSFQASASNHILQLNQLSPRNPSWAPSQYLQPSQSESGKASSPRQYENLQDTYDNSSPRPSFGIKQIAENTSNHSISPANNFSQNNQQQSQQSNYNPKVQAQIQSLQNSIDRIMTVEIPMRVKPNEEAISNLSSKLESLANQNRETSQSIRDKLTELTFNYNTVNQKSADHSERLRSTVSDLRNEVSRSNDATNSHLTQVDSRLDQLEASIRSIAAKQQQIEQALADQNAILTNAISTVQKNANIADNNIMSQLETLNKETISTFSQVNQTLQATTAGLNESIASLANDARESFKIIRNEHETDVVLMKQQLETTTSDISQSFSALQNEVVQTFSTFRGILNDNVNSVQDALAVESKSRAEADKQLSNNQKELAISLSGHLASLSKHLDKVEKNVQPTIDTVCNTYFSKWKGDLNQFISASLKSIEECKIRIEENERKFTEYAALSSKAHGELAEQFTSNPLVSNAELEKRFVQFERNQDLVVQQLKHDLADAGINLKTYGDLIPRLEKLEHKYQKNKQRISRALDQTQLDSRLQMLERERIAAGSAKNPLADRVAILENICGNEPIPPRLDRLERCVAKQKRKIPPNLNNRLCQVEMNVANQPILTERIVRLEAMQNISGQPLIVHQARPNNQNNNSQNNNTPSRPKNNGAILGDNSNFESETYNNDEYYSSMAYSEMSEQTSPNGISGDRNIAVQRSIEPRLIKDPKYKHHFSFDINHEDIPENNPKPGPFILLIGEPKKSTRPGKHVLKPRRFDQYIYPSTSEATPEELSQLIQQTKKPHEPKNDGKGRPKRKGTQKR</sequence>
<keyword evidence="4" id="KW-1185">Reference proteome</keyword>
<dbReference type="Proteomes" id="UP000179807">
    <property type="component" value="Unassembled WGS sequence"/>
</dbReference>
<dbReference type="EMBL" id="MLAK01000001">
    <property type="protein sequence ID" value="OHT17627.1"/>
    <property type="molecule type" value="Genomic_DNA"/>
</dbReference>
<evidence type="ECO:0000256" key="2">
    <source>
        <dbReference type="SAM" id="MobiDB-lite"/>
    </source>
</evidence>
<evidence type="ECO:0000313" key="3">
    <source>
        <dbReference type="EMBL" id="OHT17627.1"/>
    </source>
</evidence>
<feature type="region of interest" description="Disordered" evidence="2">
    <location>
        <begin position="665"/>
        <end position="700"/>
    </location>
</feature>
<dbReference type="VEuPathDB" id="TrichDB:TRFO_00895"/>
<feature type="compositionally biased region" description="Basic and acidic residues" evidence="2">
    <location>
        <begin position="817"/>
        <end position="827"/>
    </location>
</feature>
<proteinExistence type="predicted"/>
<evidence type="ECO:0000256" key="1">
    <source>
        <dbReference type="SAM" id="Coils"/>
    </source>
</evidence>
<dbReference type="AlphaFoldDB" id="A0A1J4L2F3"/>
<feature type="compositionally biased region" description="Basic residues" evidence="2">
    <location>
        <begin position="828"/>
        <end position="837"/>
    </location>
</feature>
<feature type="compositionally biased region" description="Polar residues" evidence="2">
    <location>
        <begin position="53"/>
        <end position="95"/>
    </location>
</feature>
<dbReference type="OrthoDB" id="10654269at2759"/>
<dbReference type="RefSeq" id="XP_068370763.1">
    <property type="nucleotide sequence ID" value="XM_068489782.1"/>
</dbReference>
<comment type="caution">
    <text evidence="3">The sequence shown here is derived from an EMBL/GenBank/DDBJ whole genome shotgun (WGS) entry which is preliminary data.</text>
</comment>
<keyword evidence="1" id="KW-0175">Coiled coil</keyword>
<dbReference type="GeneID" id="94824486"/>
<feature type="compositionally biased region" description="Low complexity" evidence="2">
    <location>
        <begin position="668"/>
        <end position="678"/>
    </location>
</feature>
<feature type="region of interest" description="Disordered" evidence="2">
    <location>
        <begin position="53"/>
        <end position="135"/>
    </location>
</feature>
<feature type="region of interest" description="Disordered" evidence="2">
    <location>
        <begin position="790"/>
        <end position="837"/>
    </location>
</feature>
<protein>
    <submittedName>
        <fullName evidence="3">Uncharacterized protein</fullName>
    </submittedName>
</protein>
<dbReference type="SUPFAM" id="SSF58113">
    <property type="entry name" value="Apolipoprotein A-I"/>
    <property type="match status" value="1"/>
</dbReference>
<gene>
    <name evidence="3" type="ORF">TRFO_00895</name>
</gene>
<feature type="compositionally biased region" description="Low complexity" evidence="2">
    <location>
        <begin position="116"/>
        <end position="132"/>
    </location>
</feature>